<keyword evidence="2" id="KW-0472">Membrane</keyword>
<sequence length="310" mass="34958">MELVDIYNFSWSTIKCHCFYNDTEIEISRCRVSSGVNGQAASDEFSISHKFTLNKKLEYNLPTALKKFDSSRGGNDYLLIQYKSIKIKFQKSIQKCEIIRAADRNIKRGDNSGFINPCESDETTLSTNLLTDASKNIMSTTSTTPNSEELILFKIKYVEEISLAPMMSSQKIKIVNLTNETKTSTQSETNVSTNISGAKLTSPSSDETKPSNQSLTSISTTISPNNHAIQSSTTKKTRSKGSEKENPETEHINNDEAYSYDFGTMIKKDSWKITDILFLSFVVVTVSMLFYDIAVRRKISRHLRSSMFRV</sequence>
<dbReference type="Proteomes" id="UP000031668">
    <property type="component" value="Unassembled WGS sequence"/>
</dbReference>
<feature type="region of interest" description="Disordered" evidence="1">
    <location>
        <begin position="181"/>
        <end position="252"/>
    </location>
</feature>
<comment type="caution">
    <text evidence="3">The sequence shown here is derived from an EMBL/GenBank/DDBJ whole genome shotgun (WGS) entry which is preliminary data.</text>
</comment>
<feature type="compositionally biased region" description="Basic and acidic residues" evidence="1">
    <location>
        <begin position="240"/>
        <end position="252"/>
    </location>
</feature>
<gene>
    <name evidence="3" type="ORF">RF11_10009</name>
</gene>
<keyword evidence="2" id="KW-1133">Transmembrane helix</keyword>
<keyword evidence="2" id="KW-0812">Transmembrane</keyword>
<organism evidence="3 4">
    <name type="scientific">Thelohanellus kitauei</name>
    <name type="common">Myxosporean</name>
    <dbReference type="NCBI Taxonomy" id="669202"/>
    <lineage>
        <taxon>Eukaryota</taxon>
        <taxon>Metazoa</taxon>
        <taxon>Cnidaria</taxon>
        <taxon>Myxozoa</taxon>
        <taxon>Myxosporea</taxon>
        <taxon>Bivalvulida</taxon>
        <taxon>Platysporina</taxon>
        <taxon>Myxobolidae</taxon>
        <taxon>Thelohanellus</taxon>
    </lineage>
</organism>
<feature type="transmembrane region" description="Helical" evidence="2">
    <location>
        <begin position="276"/>
        <end position="295"/>
    </location>
</feature>
<protein>
    <submittedName>
        <fullName evidence="3">Uncharacterized protein</fullName>
    </submittedName>
</protein>
<evidence type="ECO:0000256" key="2">
    <source>
        <dbReference type="SAM" id="Phobius"/>
    </source>
</evidence>
<reference evidence="3 4" key="1">
    <citation type="journal article" date="2014" name="Genome Biol. Evol.">
        <title>The genome of the myxosporean Thelohanellus kitauei shows adaptations to nutrient acquisition within its fish host.</title>
        <authorList>
            <person name="Yang Y."/>
            <person name="Xiong J."/>
            <person name="Zhou Z."/>
            <person name="Huo F."/>
            <person name="Miao W."/>
            <person name="Ran C."/>
            <person name="Liu Y."/>
            <person name="Zhang J."/>
            <person name="Feng J."/>
            <person name="Wang M."/>
            <person name="Wang M."/>
            <person name="Wang L."/>
            <person name="Yao B."/>
        </authorList>
    </citation>
    <scope>NUCLEOTIDE SEQUENCE [LARGE SCALE GENOMIC DNA]</scope>
    <source>
        <strain evidence="3">Wuqing</strain>
    </source>
</reference>
<accession>A0A0C2M392</accession>
<evidence type="ECO:0000256" key="1">
    <source>
        <dbReference type="SAM" id="MobiDB-lite"/>
    </source>
</evidence>
<proteinExistence type="predicted"/>
<evidence type="ECO:0000313" key="4">
    <source>
        <dbReference type="Proteomes" id="UP000031668"/>
    </source>
</evidence>
<evidence type="ECO:0000313" key="3">
    <source>
        <dbReference type="EMBL" id="KII61510.1"/>
    </source>
</evidence>
<name>A0A0C2M392_THEKT</name>
<keyword evidence="4" id="KW-1185">Reference proteome</keyword>
<feature type="compositionally biased region" description="Polar residues" evidence="1">
    <location>
        <begin position="181"/>
        <end position="230"/>
    </location>
</feature>
<dbReference type="AlphaFoldDB" id="A0A0C2M392"/>
<dbReference type="EMBL" id="JWZT01005338">
    <property type="protein sequence ID" value="KII61510.1"/>
    <property type="molecule type" value="Genomic_DNA"/>
</dbReference>